<gene>
    <name evidence="1" type="ORF">CDL15_Pgr017799</name>
</gene>
<accession>A0A218WGV7</accession>
<reference evidence="2" key="1">
    <citation type="journal article" date="2017" name="Plant J.">
        <title>The pomegranate (Punica granatum L.) genome and the genomics of punicalagin biosynthesis.</title>
        <authorList>
            <person name="Qin G."/>
            <person name="Xu C."/>
            <person name="Ming R."/>
            <person name="Tang H."/>
            <person name="Guyot R."/>
            <person name="Kramer E.M."/>
            <person name="Hu Y."/>
            <person name="Yi X."/>
            <person name="Qi Y."/>
            <person name="Xu X."/>
            <person name="Gao Z."/>
            <person name="Pan H."/>
            <person name="Jian J."/>
            <person name="Tian Y."/>
            <person name="Yue Z."/>
            <person name="Xu Y."/>
        </authorList>
    </citation>
    <scope>NUCLEOTIDE SEQUENCE [LARGE SCALE GENOMIC DNA]</scope>
    <source>
        <strain evidence="2">cv. Dabenzi</strain>
    </source>
</reference>
<sequence length="91" mass="10095">MDLQQHNSPEDHKIAATLTTHIYPTSNQPCPLTTQPPSSELIRHPAVGNKLNCQKFTSSPNILHLHLMAFIILNSITEDPSSTTLKDPIDK</sequence>
<proteinExistence type="predicted"/>
<dbReference type="EMBL" id="MTKT01004293">
    <property type="protein sequence ID" value="OWM71916.1"/>
    <property type="molecule type" value="Genomic_DNA"/>
</dbReference>
<evidence type="ECO:0000313" key="2">
    <source>
        <dbReference type="Proteomes" id="UP000197138"/>
    </source>
</evidence>
<dbReference type="Proteomes" id="UP000197138">
    <property type="component" value="Unassembled WGS sequence"/>
</dbReference>
<protein>
    <submittedName>
        <fullName evidence="1">Uncharacterized protein</fullName>
    </submittedName>
</protein>
<name>A0A218WGV7_PUNGR</name>
<evidence type="ECO:0000313" key="1">
    <source>
        <dbReference type="EMBL" id="OWM71916.1"/>
    </source>
</evidence>
<comment type="caution">
    <text evidence="1">The sequence shown here is derived from an EMBL/GenBank/DDBJ whole genome shotgun (WGS) entry which is preliminary data.</text>
</comment>
<organism evidence="1 2">
    <name type="scientific">Punica granatum</name>
    <name type="common">Pomegranate</name>
    <dbReference type="NCBI Taxonomy" id="22663"/>
    <lineage>
        <taxon>Eukaryota</taxon>
        <taxon>Viridiplantae</taxon>
        <taxon>Streptophyta</taxon>
        <taxon>Embryophyta</taxon>
        <taxon>Tracheophyta</taxon>
        <taxon>Spermatophyta</taxon>
        <taxon>Magnoliopsida</taxon>
        <taxon>eudicotyledons</taxon>
        <taxon>Gunneridae</taxon>
        <taxon>Pentapetalae</taxon>
        <taxon>rosids</taxon>
        <taxon>malvids</taxon>
        <taxon>Myrtales</taxon>
        <taxon>Lythraceae</taxon>
        <taxon>Punica</taxon>
    </lineage>
</organism>
<dbReference type="AlphaFoldDB" id="A0A218WGV7"/>